<dbReference type="Proteomes" id="UP001226434">
    <property type="component" value="Unassembled WGS sequence"/>
</dbReference>
<keyword evidence="4" id="KW-0676">Redox-active center</keyword>
<keyword evidence="5" id="KW-0732">Signal</keyword>
<dbReference type="EMBL" id="JASBRG010000007">
    <property type="protein sequence ID" value="MDI3320573.1"/>
    <property type="molecule type" value="Genomic_DNA"/>
</dbReference>
<dbReference type="Pfam" id="PF14289">
    <property type="entry name" value="DUF4369"/>
    <property type="match status" value="1"/>
</dbReference>
<dbReference type="PANTHER" id="PTHR42852">
    <property type="entry name" value="THIOL:DISULFIDE INTERCHANGE PROTEIN DSBE"/>
    <property type="match status" value="1"/>
</dbReference>
<evidence type="ECO:0000256" key="4">
    <source>
        <dbReference type="ARBA" id="ARBA00023284"/>
    </source>
</evidence>
<comment type="caution">
    <text evidence="7">The sequence shown here is derived from an EMBL/GenBank/DDBJ whole genome shotgun (WGS) entry which is preliminary data.</text>
</comment>
<dbReference type="SUPFAM" id="SSF52833">
    <property type="entry name" value="Thioredoxin-like"/>
    <property type="match status" value="1"/>
</dbReference>
<organism evidence="7 8">
    <name type="scientific">Pinibacter soli</name>
    <dbReference type="NCBI Taxonomy" id="3044211"/>
    <lineage>
        <taxon>Bacteria</taxon>
        <taxon>Pseudomonadati</taxon>
        <taxon>Bacteroidota</taxon>
        <taxon>Chitinophagia</taxon>
        <taxon>Chitinophagales</taxon>
        <taxon>Chitinophagaceae</taxon>
        <taxon>Pinibacter</taxon>
    </lineage>
</organism>
<dbReference type="RefSeq" id="WP_282334669.1">
    <property type="nucleotide sequence ID" value="NZ_JASBRG010000007.1"/>
</dbReference>
<accession>A0ABT6RDC1</accession>
<dbReference type="Pfam" id="PF00578">
    <property type="entry name" value="AhpC-TSA"/>
    <property type="match status" value="1"/>
</dbReference>
<protein>
    <submittedName>
        <fullName evidence="7">TlpA disulfide reductase family protein</fullName>
    </submittedName>
</protein>
<dbReference type="InterPro" id="IPR013766">
    <property type="entry name" value="Thioredoxin_domain"/>
</dbReference>
<gene>
    <name evidence="7" type="ORF">QJ048_12355</name>
</gene>
<comment type="subcellular location">
    <subcellularLocation>
        <location evidence="1">Cell envelope</location>
    </subcellularLocation>
</comment>
<evidence type="ECO:0000259" key="6">
    <source>
        <dbReference type="PROSITE" id="PS51352"/>
    </source>
</evidence>
<keyword evidence="8" id="KW-1185">Reference proteome</keyword>
<dbReference type="InterPro" id="IPR050553">
    <property type="entry name" value="Thioredoxin_ResA/DsbE_sf"/>
</dbReference>
<feature type="chain" id="PRO_5047295485" evidence="5">
    <location>
        <begin position="25"/>
        <end position="376"/>
    </location>
</feature>
<dbReference type="PANTHER" id="PTHR42852:SF6">
    <property type="entry name" value="THIOL:DISULFIDE INTERCHANGE PROTEIN DSBE"/>
    <property type="match status" value="1"/>
</dbReference>
<sequence length="376" mass="42016">MINAKQAAYTLLLAGVFCSTNFTADAQKKDFTLTGHITGLPDGELYLAYGTMKTMKADTAVTKNGDFVFKGKVSEPSYAMLFNKTYTVKIDLYVDATAPVIIEANIDSLYDAKVQGSPVVNEYAKYNQAQNDTRKPVQVIYEQWMKAYNDKDSVSVEKYKSQFNRARNEQSDMSRKMQLDFIQEHPNHPGAAWELMHYLDGKTLEKSKGLFGNLSKSVQASEQGKEVSARIATLSRIAVGQMAPNFQQLTTESAPVTLASYKGKYVLLEFWASWCGPCRAESPNLLKEYKHYKDKGFDVLAVSLDDKKDKWVEAIQKDGMPWTQVSDLKGWKNEVAGLYGINAVPANFLIDPTGKIVARDLRGEELGKALAKIFPM</sequence>
<proteinExistence type="predicted"/>
<keyword evidence="2" id="KW-0201">Cytochrome c-type biogenesis</keyword>
<dbReference type="PROSITE" id="PS00194">
    <property type="entry name" value="THIOREDOXIN_1"/>
    <property type="match status" value="1"/>
</dbReference>
<keyword evidence="3" id="KW-1015">Disulfide bond</keyword>
<evidence type="ECO:0000256" key="3">
    <source>
        <dbReference type="ARBA" id="ARBA00023157"/>
    </source>
</evidence>
<evidence type="ECO:0000313" key="7">
    <source>
        <dbReference type="EMBL" id="MDI3320573.1"/>
    </source>
</evidence>
<feature type="signal peptide" evidence="5">
    <location>
        <begin position="1"/>
        <end position="24"/>
    </location>
</feature>
<dbReference type="CDD" id="cd02966">
    <property type="entry name" value="TlpA_like_family"/>
    <property type="match status" value="1"/>
</dbReference>
<dbReference type="InterPro" id="IPR017937">
    <property type="entry name" value="Thioredoxin_CS"/>
</dbReference>
<dbReference type="PROSITE" id="PS51352">
    <property type="entry name" value="THIOREDOXIN_2"/>
    <property type="match status" value="1"/>
</dbReference>
<dbReference type="Gene3D" id="3.40.30.10">
    <property type="entry name" value="Glutaredoxin"/>
    <property type="match status" value="1"/>
</dbReference>
<dbReference type="InterPro" id="IPR000866">
    <property type="entry name" value="AhpC/TSA"/>
</dbReference>
<feature type="domain" description="Thioredoxin" evidence="6">
    <location>
        <begin position="237"/>
        <end position="376"/>
    </location>
</feature>
<evidence type="ECO:0000256" key="2">
    <source>
        <dbReference type="ARBA" id="ARBA00022748"/>
    </source>
</evidence>
<dbReference type="InterPro" id="IPR025380">
    <property type="entry name" value="DUF4369"/>
</dbReference>
<evidence type="ECO:0000256" key="5">
    <source>
        <dbReference type="SAM" id="SignalP"/>
    </source>
</evidence>
<name>A0ABT6RDC1_9BACT</name>
<evidence type="ECO:0000313" key="8">
    <source>
        <dbReference type="Proteomes" id="UP001226434"/>
    </source>
</evidence>
<evidence type="ECO:0000256" key="1">
    <source>
        <dbReference type="ARBA" id="ARBA00004196"/>
    </source>
</evidence>
<reference evidence="7 8" key="1">
    <citation type="submission" date="2023-05" db="EMBL/GenBank/DDBJ databases">
        <title>Genome sequence of Pinibacter sp. MAH-24.</title>
        <authorList>
            <person name="Huq M.A."/>
        </authorList>
    </citation>
    <scope>NUCLEOTIDE SEQUENCE [LARGE SCALE GENOMIC DNA]</scope>
    <source>
        <strain evidence="7 8">MAH-24</strain>
    </source>
</reference>
<dbReference type="InterPro" id="IPR036249">
    <property type="entry name" value="Thioredoxin-like_sf"/>
</dbReference>